<dbReference type="Pfam" id="PF02112">
    <property type="entry name" value="PDEase_II"/>
    <property type="match status" value="1"/>
</dbReference>
<keyword evidence="1 4" id="KW-0378">Hydrolase</keyword>
<name>A0AAN6D777_9ASCO</name>
<accession>A0AAN6D777</accession>
<dbReference type="CDD" id="cd07735">
    <property type="entry name" value="class_II_PDE_MBL-fold"/>
    <property type="match status" value="1"/>
</dbReference>
<gene>
    <name evidence="5" type="ORF">KL933_001923</name>
    <name evidence="6" type="ORF">KL946_001104</name>
</gene>
<dbReference type="GO" id="GO:0004115">
    <property type="term" value="F:3',5'-cyclic-AMP phosphodiesterase activity"/>
    <property type="evidence" value="ECO:0007669"/>
    <property type="project" value="UniProtKB-UniRule"/>
</dbReference>
<organism evidence="5 8">
    <name type="scientific">Ogataea haglerorum</name>
    <dbReference type="NCBI Taxonomy" id="1937702"/>
    <lineage>
        <taxon>Eukaryota</taxon>
        <taxon>Fungi</taxon>
        <taxon>Dikarya</taxon>
        <taxon>Ascomycota</taxon>
        <taxon>Saccharomycotina</taxon>
        <taxon>Pichiomycetes</taxon>
        <taxon>Pichiales</taxon>
        <taxon>Pichiaceae</taxon>
        <taxon>Ogataea</taxon>
    </lineage>
</organism>
<reference evidence="5 7" key="1">
    <citation type="journal article" date="2021" name="G3 (Bethesda)">
        <title>Genomic diversity, chromosomal rearrangements, and interspecies hybridization in the ogataea polymorpha species complex.</title>
        <authorList>
            <person name="Hanson S.J."/>
            <person name="Cinneide E.O."/>
            <person name="Salzberg L.I."/>
            <person name="Wolfe K.H."/>
            <person name="McGowan J."/>
            <person name="Fitzpatrick D.A."/>
            <person name="Matlin K."/>
        </authorList>
    </citation>
    <scope>NUCLEOTIDE SEQUENCE</scope>
    <source>
        <strain evidence="6">81-436-3</strain>
        <strain evidence="5">83-405-1</strain>
    </source>
</reference>
<evidence type="ECO:0000313" key="7">
    <source>
        <dbReference type="Proteomes" id="UP000697297"/>
    </source>
</evidence>
<dbReference type="GO" id="GO:1902660">
    <property type="term" value="P:negative regulation of glucose mediated signaling pathway"/>
    <property type="evidence" value="ECO:0007669"/>
    <property type="project" value="TreeGrafter"/>
</dbReference>
<dbReference type="PIRSF" id="PIRSF000962">
    <property type="entry name" value="Cyc_nuc_PDEase"/>
    <property type="match status" value="1"/>
</dbReference>
<evidence type="ECO:0000256" key="4">
    <source>
        <dbReference type="PIRNR" id="PIRNR000962"/>
    </source>
</evidence>
<evidence type="ECO:0000256" key="3">
    <source>
        <dbReference type="ARBA" id="ARBA00025762"/>
    </source>
</evidence>
<dbReference type="InterPro" id="IPR000396">
    <property type="entry name" value="Pdiesterase2"/>
</dbReference>
<dbReference type="GO" id="GO:0006198">
    <property type="term" value="P:cAMP catabolic process"/>
    <property type="evidence" value="ECO:0007669"/>
    <property type="project" value="UniProtKB-UniRule"/>
</dbReference>
<proteinExistence type="inferred from homology"/>
<evidence type="ECO:0008006" key="9">
    <source>
        <dbReference type="Google" id="ProtNLM"/>
    </source>
</evidence>
<comment type="similarity">
    <text evidence="3 4">Belongs to the cyclic nucleotide phosphodiesterase class-II family.</text>
</comment>
<keyword evidence="2 4" id="KW-0114">cAMP</keyword>
<dbReference type="Proteomes" id="UP000697297">
    <property type="component" value="Unassembled WGS sequence"/>
</dbReference>
<dbReference type="SUPFAM" id="SSF56281">
    <property type="entry name" value="Metallo-hydrolase/oxidoreductase"/>
    <property type="match status" value="1"/>
</dbReference>
<dbReference type="PANTHER" id="PTHR28283:SF1">
    <property type="entry name" value="3',5'-CYCLIC-NUCLEOTIDE PHOSPHODIESTERASE 1"/>
    <property type="match status" value="1"/>
</dbReference>
<dbReference type="EMBL" id="JAHLUN010000002">
    <property type="protein sequence ID" value="KAG7768286.1"/>
    <property type="molecule type" value="Genomic_DNA"/>
</dbReference>
<comment type="caution">
    <text evidence="5">The sequence shown here is derived from an EMBL/GenBank/DDBJ whole genome shotgun (WGS) entry which is preliminary data.</text>
</comment>
<evidence type="ECO:0000256" key="2">
    <source>
        <dbReference type="ARBA" id="ARBA00023149"/>
    </source>
</evidence>
<dbReference type="InterPro" id="IPR024225">
    <property type="entry name" value="cAMP-PdiesteraseII_CS"/>
</dbReference>
<evidence type="ECO:0000313" key="8">
    <source>
        <dbReference type="Proteomes" id="UP000738402"/>
    </source>
</evidence>
<sequence length="365" mass="40601">MAVNTPTFEFTVLGCSGGPVAGKTCAFLLKPSSISFQQALENEVDCILALDAGAGIETIAEMIADCRKNTASVSSYFNQLYSNTEDPSYYSDNSGLMDTEPFEDVSKNSTNSSLQLAKGILNRMAAYIITHPHLDHVLGLVINSPCFTQQTQIYGTQQTIDNLKNHIFNDKVWPSLSYLSFNYLQPYTENLNITESIAVETFQVSHGITPPTEVYKSSAFLFTETNDKGKLLFFGDVESDLSSNTRYNQQIWLKVADYILAKELKAIVIECSSVDKKPGQPLFGHMTPTNLISELLNLRNICLEKEKATTHPLGGLNVLIIHVKETFDNLGDPRKQVLESLRGLNQIHDLRIKFTICMPGISYFI</sequence>
<dbReference type="InterPro" id="IPR036866">
    <property type="entry name" value="RibonucZ/Hydroxyglut_hydro"/>
</dbReference>
<dbReference type="Gene3D" id="3.60.15.10">
    <property type="entry name" value="Ribonuclease Z/Hydroxyacylglutathione hydrolase-like"/>
    <property type="match status" value="1"/>
</dbReference>
<dbReference type="PROSITE" id="PS00607">
    <property type="entry name" value="PDEASE_II"/>
    <property type="match status" value="1"/>
</dbReference>
<dbReference type="GO" id="GO:0047555">
    <property type="term" value="F:3',5'-cyclic-GMP phosphodiesterase activity"/>
    <property type="evidence" value="ECO:0007669"/>
    <property type="project" value="TreeGrafter"/>
</dbReference>
<dbReference type="AlphaFoldDB" id="A0AAN6D777"/>
<evidence type="ECO:0000256" key="1">
    <source>
        <dbReference type="ARBA" id="ARBA00022801"/>
    </source>
</evidence>
<evidence type="ECO:0000313" key="5">
    <source>
        <dbReference type="EMBL" id="KAG7728690.1"/>
    </source>
</evidence>
<dbReference type="PANTHER" id="PTHR28283">
    <property type="entry name" value="3',5'-CYCLIC-NUCLEOTIDE PHOSPHODIESTERASE 1"/>
    <property type="match status" value="1"/>
</dbReference>
<keyword evidence="7" id="KW-1185">Reference proteome</keyword>
<protein>
    <recommendedName>
        <fullName evidence="9">3',5'-cyclic-nucleotide phosphodiesterase</fullName>
    </recommendedName>
</protein>
<dbReference type="PRINTS" id="PR00388">
    <property type="entry name" value="PDIESTERASE2"/>
</dbReference>
<dbReference type="EMBL" id="JAHLUH010000004">
    <property type="protein sequence ID" value="KAG7728690.1"/>
    <property type="molecule type" value="Genomic_DNA"/>
</dbReference>
<evidence type="ECO:0000313" key="6">
    <source>
        <dbReference type="EMBL" id="KAG7768286.1"/>
    </source>
</evidence>
<dbReference type="Proteomes" id="UP000738402">
    <property type="component" value="Unassembled WGS sequence"/>
</dbReference>